<feature type="region of interest" description="Disordered" evidence="1">
    <location>
        <begin position="206"/>
        <end position="229"/>
    </location>
</feature>
<protein>
    <submittedName>
        <fullName evidence="3">ABC transporter</fullName>
    </submittedName>
</protein>
<evidence type="ECO:0000256" key="1">
    <source>
        <dbReference type="SAM" id="MobiDB-lite"/>
    </source>
</evidence>
<dbReference type="InterPro" id="IPR005586">
    <property type="entry name" value="ABC_trans_aux"/>
</dbReference>
<dbReference type="OrthoDB" id="9808689at2"/>
<evidence type="ECO:0000313" key="4">
    <source>
        <dbReference type="Proteomes" id="UP000403266"/>
    </source>
</evidence>
<dbReference type="Gene3D" id="3.40.50.10610">
    <property type="entry name" value="ABC-type transport auxiliary lipoprotein component"/>
    <property type="match status" value="1"/>
</dbReference>
<dbReference type="SUPFAM" id="SSF159594">
    <property type="entry name" value="XCC0632-like"/>
    <property type="match status" value="1"/>
</dbReference>
<accession>A0A5N7MMN0</accession>
<comment type="caution">
    <text evidence="3">The sequence shown here is derived from an EMBL/GenBank/DDBJ whole genome shotgun (WGS) entry which is preliminary data.</text>
</comment>
<dbReference type="PROSITE" id="PS51257">
    <property type="entry name" value="PROKAR_LIPOPROTEIN"/>
    <property type="match status" value="1"/>
</dbReference>
<dbReference type="Proteomes" id="UP000403266">
    <property type="component" value="Unassembled WGS sequence"/>
</dbReference>
<dbReference type="Pfam" id="PF03886">
    <property type="entry name" value="ABC_trans_aux"/>
    <property type="match status" value="1"/>
</dbReference>
<reference evidence="3 4" key="1">
    <citation type="journal article" date="2019" name="Syst. Appl. Microbiol.">
        <title>Microvirga tunisiensis sp. nov., a root nodule symbiotic bacterium isolated from Lupinus micranthus and L. luteus grown in Northern Tunisia.</title>
        <authorList>
            <person name="Msaddak A."/>
            <person name="Rejili M."/>
            <person name="Duran D."/>
            <person name="Mars M."/>
            <person name="Palacios J.M."/>
            <person name="Ruiz-Argueso T."/>
            <person name="Rey L."/>
            <person name="Imperial J."/>
        </authorList>
    </citation>
    <scope>NUCLEOTIDE SEQUENCE [LARGE SCALE GENOMIC DNA]</scope>
    <source>
        <strain evidence="3 4">Lmie10</strain>
    </source>
</reference>
<sequence>MRGSSVSSPLIDRACLLRRVAPVLVLAALTGACSSGPAPATYDLSAPMSRIRGASGVQVLVNEPAALQQLSTQQILVKDASGSVSFIGGGQWADNLPRLIQTRLINTFENASQLRGVSRPSSGAVADVQLISELRRFEIATPDNQAVAEISVKIVSDQNGRIVNGRIFRASIPASAVDAPNAARALDEALTVVMLDIVRWVSGSQLPRREEPGDAGSQSQAPGKEQAPT</sequence>
<feature type="domain" description="ABC-type transport auxiliary lipoprotein component" evidence="2">
    <location>
        <begin position="42"/>
        <end position="197"/>
    </location>
</feature>
<organism evidence="3 4">
    <name type="scientific">Microvirga tunisiensis</name>
    <dbReference type="NCBI Taxonomy" id="2108360"/>
    <lineage>
        <taxon>Bacteria</taxon>
        <taxon>Pseudomonadati</taxon>
        <taxon>Pseudomonadota</taxon>
        <taxon>Alphaproteobacteria</taxon>
        <taxon>Hyphomicrobiales</taxon>
        <taxon>Methylobacteriaceae</taxon>
        <taxon>Microvirga</taxon>
    </lineage>
</organism>
<dbReference type="EMBL" id="VOSK01000126">
    <property type="protein sequence ID" value="MPR28153.1"/>
    <property type="molecule type" value="Genomic_DNA"/>
</dbReference>
<evidence type="ECO:0000259" key="2">
    <source>
        <dbReference type="Pfam" id="PF03886"/>
    </source>
</evidence>
<keyword evidence="4" id="KW-1185">Reference proteome</keyword>
<gene>
    <name evidence="3" type="ORF">FS320_24060</name>
</gene>
<proteinExistence type="predicted"/>
<name>A0A5N7MMN0_9HYPH</name>
<dbReference type="AlphaFoldDB" id="A0A5N7MMN0"/>
<evidence type="ECO:0000313" key="3">
    <source>
        <dbReference type="EMBL" id="MPR28153.1"/>
    </source>
</evidence>